<evidence type="ECO:0000313" key="1">
    <source>
        <dbReference type="EMBL" id="KAF2688166.1"/>
    </source>
</evidence>
<dbReference type="EMBL" id="MU005574">
    <property type="protein sequence ID" value="KAF2688166.1"/>
    <property type="molecule type" value="Genomic_DNA"/>
</dbReference>
<evidence type="ECO:0000313" key="2">
    <source>
        <dbReference type="Proteomes" id="UP000799291"/>
    </source>
</evidence>
<protein>
    <submittedName>
        <fullName evidence="1">Uncharacterized protein</fullName>
    </submittedName>
</protein>
<sequence length="155" mass="16701">MRKASDECTPYPAAMSTFFMTQPSSLPQRSLYIQLTKHRPSVSDAIPADHPSRTTAVNAASSKRRASTHTMRLLGSGCRLITSSNTSNPTITQTAYPASIPQQAEAIFSAFSCLQYQQQNASIPSEHIRSVGVATPIQRATDPVTAVPKSLSHIA</sequence>
<gene>
    <name evidence="1" type="ORF">K458DRAFT_401548</name>
</gene>
<dbReference type="Proteomes" id="UP000799291">
    <property type="component" value="Unassembled WGS sequence"/>
</dbReference>
<reference evidence="1" key="1">
    <citation type="journal article" date="2020" name="Stud. Mycol.">
        <title>101 Dothideomycetes genomes: a test case for predicting lifestyles and emergence of pathogens.</title>
        <authorList>
            <person name="Haridas S."/>
            <person name="Albert R."/>
            <person name="Binder M."/>
            <person name="Bloem J."/>
            <person name="Labutti K."/>
            <person name="Salamov A."/>
            <person name="Andreopoulos B."/>
            <person name="Baker S."/>
            <person name="Barry K."/>
            <person name="Bills G."/>
            <person name="Bluhm B."/>
            <person name="Cannon C."/>
            <person name="Castanera R."/>
            <person name="Culley D."/>
            <person name="Daum C."/>
            <person name="Ezra D."/>
            <person name="Gonzalez J."/>
            <person name="Henrissat B."/>
            <person name="Kuo A."/>
            <person name="Liang C."/>
            <person name="Lipzen A."/>
            <person name="Lutzoni F."/>
            <person name="Magnuson J."/>
            <person name="Mondo S."/>
            <person name="Nolan M."/>
            <person name="Ohm R."/>
            <person name="Pangilinan J."/>
            <person name="Park H.-J."/>
            <person name="Ramirez L."/>
            <person name="Alfaro M."/>
            <person name="Sun H."/>
            <person name="Tritt A."/>
            <person name="Yoshinaga Y."/>
            <person name="Zwiers L.-H."/>
            <person name="Turgeon B."/>
            <person name="Goodwin S."/>
            <person name="Spatafora J."/>
            <person name="Crous P."/>
            <person name="Grigoriev I."/>
        </authorList>
    </citation>
    <scope>NUCLEOTIDE SEQUENCE</scope>
    <source>
        <strain evidence="1">CBS 122367</strain>
    </source>
</reference>
<organism evidence="1 2">
    <name type="scientific">Lentithecium fluviatile CBS 122367</name>
    <dbReference type="NCBI Taxonomy" id="1168545"/>
    <lineage>
        <taxon>Eukaryota</taxon>
        <taxon>Fungi</taxon>
        <taxon>Dikarya</taxon>
        <taxon>Ascomycota</taxon>
        <taxon>Pezizomycotina</taxon>
        <taxon>Dothideomycetes</taxon>
        <taxon>Pleosporomycetidae</taxon>
        <taxon>Pleosporales</taxon>
        <taxon>Massarineae</taxon>
        <taxon>Lentitheciaceae</taxon>
        <taxon>Lentithecium</taxon>
    </lineage>
</organism>
<name>A0A6G1JCA9_9PLEO</name>
<keyword evidence="2" id="KW-1185">Reference proteome</keyword>
<accession>A0A6G1JCA9</accession>
<proteinExistence type="predicted"/>
<dbReference type="AlphaFoldDB" id="A0A6G1JCA9"/>